<evidence type="ECO:0000256" key="7">
    <source>
        <dbReference type="ARBA" id="ARBA00022801"/>
    </source>
</evidence>
<comment type="subcellular location">
    <subcellularLocation>
        <location evidence="1">Cytoplasm</location>
    </subcellularLocation>
</comment>
<dbReference type="AlphaFoldDB" id="A0A9P6AFI3"/>
<keyword evidence="9" id="KW-0175">Coiled coil</keyword>
<dbReference type="EMBL" id="MU129195">
    <property type="protein sequence ID" value="KAF9504791.1"/>
    <property type="molecule type" value="Genomic_DNA"/>
</dbReference>
<feature type="region of interest" description="Disordered" evidence="11">
    <location>
        <begin position="144"/>
        <end position="202"/>
    </location>
</feature>
<evidence type="ECO:0000256" key="1">
    <source>
        <dbReference type="ARBA" id="ARBA00004496"/>
    </source>
</evidence>
<evidence type="ECO:0000256" key="9">
    <source>
        <dbReference type="ARBA" id="ARBA00023054"/>
    </source>
</evidence>
<keyword evidence="6 10" id="KW-0255">Endonuclease</keyword>
<evidence type="ECO:0000256" key="5">
    <source>
        <dbReference type="ARBA" id="ARBA00022737"/>
    </source>
</evidence>
<sequence>MRIRYPSGISLTETQFASLVDGLEESLSGPASSLSSDDLSEPEDAVSALLHRHEHAGARSSSSADEHAIAHSAVVWLHSPDVPHTQFGVYTTLIPMSTAIESYPDALRKMQEGGVHGKTRALFMTAGGQFPGMIVRVAKPGRLDEQNAEPSNKNGKGNRLIIGQKSRPWPTRPSISIHVARPKQGGSQSLNDNAKGPAESAGAQFRRYGEQALRDDIRNLLAAWVQELDACERILIRASVSHRRIFFESEDAIIQKGDERLRTFPFPIRRL</sequence>
<dbReference type="OrthoDB" id="429841at2759"/>
<keyword evidence="8" id="KW-0040">ANK repeat</keyword>
<dbReference type="PANTHER" id="PTHR16036:SF2">
    <property type="entry name" value="TRNA ENDONUCLEASE ANKZF1"/>
    <property type="match status" value="1"/>
</dbReference>
<evidence type="ECO:0000256" key="8">
    <source>
        <dbReference type="ARBA" id="ARBA00023043"/>
    </source>
</evidence>
<evidence type="ECO:0000256" key="3">
    <source>
        <dbReference type="ARBA" id="ARBA00022490"/>
    </source>
</evidence>
<keyword evidence="3 10" id="KW-0963">Cytoplasm</keyword>
<dbReference type="PROSITE" id="PS52044">
    <property type="entry name" value="VLRF1"/>
    <property type="match status" value="1"/>
</dbReference>
<evidence type="ECO:0000256" key="11">
    <source>
        <dbReference type="SAM" id="MobiDB-lite"/>
    </source>
</evidence>
<evidence type="ECO:0000256" key="6">
    <source>
        <dbReference type="ARBA" id="ARBA00022759"/>
    </source>
</evidence>
<feature type="active site" evidence="10">
    <location>
        <position position="188"/>
    </location>
</feature>
<comment type="similarity">
    <text evidence="2 10">Belongs to the ANKZF1/VMS1 family.</text>
</comment>
<comment type="domain">
    <text evidence="10">The VLRF1 domain mediates binding to the 60S ribosomal subunit.</text>
</comment>
<dbReference type="Pfam" id="PF18826">
    <property type="entry name" value="bVLRF1"/>
    <property type="match status" value="1"/>
</dbReference>
<dbReference type="InterPro" id="IPR041175">
    <property type="entry name" value="VLRF1/Vms1"/>
</dbReference>
<protein>
    <recommendedName>
        <fullName evidence="12">VLRF1 domain-containing protein</fullName>
    </recommendedName>
</protein>
<gene>
    <name evidence="13" type="ORF">BS47DRAFT_616260</name>
</gene>
<comment type="caution">
    <text evidence="13">The sequence shown here is derived from an EMBL/GenBank/DDBJ whole genome shotgun (WGS) entry which is preliminary data.</text>
</comment>
<dbReference type="GO" id="GO:0004519">
    <property type="term" value="F:endonuclease activity"/>
    <property type="evidence" value="ECO:0007669"/>
    <property type="project" value="UniProtKB-KW"/>
</dbReference>
<evidence type="ECO:0000313" key="13">
    <source>
        <dbReference type="EMBL" id="KAF9504791.1"/>
    </source>
</evidence>
<keyword evidence="7 10" id="KW-0378">Hydrolase</keyword>
<keyword evidence="4 10" id="KW-0540">Nuclease</keyword>
<reference evidence="13" key="1">
    <citation type="journal article" date="2020" name="Nat. Commun.">
        <title>Large-scale genome sequencing of mycorrhizal fungi provides insights into the early evolution of symbiotic traits.</title>
        <authorList>
            <person name="Miyauchi S."/>
            <person name="Kiss E."/>
            <person name="Kuo A."/>
            <person name="Drula E."/>
            <person name="Kohler A."/>
            <person name="Sanchez-Garcia M."/>
            <person name="Morin E."/>
            <person name="Andreopoulos B."/>
            <person name="Barry K.W."/>
            <person name="Bonito G."/>
            <person name="Buee M."/>
            <person name="Carver A."/>
            <person name="Chen C."/>
            <person name="Cichocki N."/>
            <person name="Clum A."/>
            <person name="Culley D."/>
            <person name="Crous P.W."/>
            <person name="Fauchery L."/>
            <person name="Girlanda M."/>
            <person name="Hayes R.D."/>
            <person name="Keri Z."/>
            <person name="LaButti K."/>
            <person name="Lipzen A."/>
            <person name="Lombard V."/>
            <person name="Magnuson J."/>
            <person name="Maillard F."/>
            <person name="Murat C."/>
            <person name="Nolan M."/>
            <person name="Ohm R.A."/>
            <person name="Pangilinan J."/>
            <person name="Pereira M.F."/>
            <person name="Perotto S."/>
            <person name="Peter M."/>
            <person name="Pfister S."/>
            <person name="Riley R."/>
            <person name="Sitrit Y."/>
            <person name="Stielow J.B."/>
            <person name="Szollosi G."/>
            <person name="Zifcakova L."/>
            <person name="Stursova M."/>
            <person name="Spatafora J.W."/>
            <person name="Tedersoo L."/>
            <person name="Vaario L.M."/>
            <person name="Yamada A."/>
            <person name="Yan M."/>
            <person name="Wang P."/>
            <person name="Xu J."/>
            <person name="Bruns T."/>
            <person name="Baldrian P."/>
            <person name="Vilgalys R."/>
            <person name="Dunand C."/>
            <person name="Henrissat B."/>
            <person name="Grigoriev I.V."/>
            <person name="Hibbett D."/>
            <person name="Nagy L.G."/>
            <person name="Martin F.M."/>
        </authorList>
    </citation>
    <scope>NUCLEOTIDE SEQUENCE</scope>
    <source>
        <strain evidence="13">UP504</strain>
    </source>
</reference>
<keyword evidence="14" id="KW-1185">Reference proteome</keyword>
<evidence type="ECO:0000256" key="2">
    <source>
        <dbReference type="ARBA" id="ARBA00009262"/>
    </source>
</evidence>
<dbReference type="Proteomes" id="UP000886523">
    <property type="component" value="Unassembled WGS sequence"/>
</dbReference>
<dbReference type="PANTHER" id="PTHR16036">
    <property type="entry name" value="ANKYRIN REPEAT AND ZINC FINGER DOMAIN-CONTAINING PROTEIN 1"/>
    <property type="match status" value="1"/>
</dbReference>
<dbReference type="GO" id="GO:0005737">
    <property type="term" value="C:cytoplasm"/>
    <property type="evidence" value="ECO:0007669"/>
    <property type="project" value="UniProtKB-SubCell"/>
</dbReference>
<proteinExistence type="inferred from homology"/>
<keyword evidence="5" id="KW-0677">Repeat</keyword>
<organism evidence="13 14">
    <name type="scientific">Hydnum rufescens UP504</name>
    <dbReference type="NCBI Taxonomy" id="1448309"/>
    <lineage>
        <taxon>Eukaryota</taxon>
        <taxon>Fungi</taxon>
        <taxon>Dikarya</taxon>
        <taxon>Basidiomycota</taxon>
        <taxon>Agaricomycotina</taxon>
        <taxon>Agaricomycetes</taxon>
        <taxon>Cantharellales</taxon>
        <taxon>Hydnaceae</taxon>
        <taxon>Hydnum</taxon>
    </lineage>
</organism>
<accession>A0A9P6AFI3</accession>
<dbReference type="InterPro" id="IPR047139">
    <property type="entry name" value="ANKZ1/VMS1"/>
</dbReference>
<evidence type="ECO:0000256" key="4">
    <source>
        <dbReference type="ARBA" id="ARBA00022722"/>
    </source>
</evidence>
<evidence type="ECO:0000256" key="10">
    <source>
        <dbReference type="PROSITE-ProRule" id="PRU01389"/>
    </source>
</evidence>
<dbReference type="GO" id="GO:0036503">
    <property type="term" value="P:ERAD pathway"/>
    <property type="evidence" value="ECO:0007669"/>
    <property type="project" value="TreeGrafter"/>
</dbReference>
<feature type="domain" description="VLRF1" evidence="12">
    <location>
        <begin position="116"/>
        <end position="271"/>
    </location>
</feature>
<evidence type="ECO:0000313" key="14">
    <source>
        <dbReference type="Proteomes" id="UP000886523"/>
    </source>
</evidence>
<evidence type="ECO:0000259" key="12">
    <source>
        <dbReference type="PROSITE" id="PS52044"/>
    </source>
</evidence>
<name>A0A9P6AFI3_9AGAM</name>
<dbReference type="GO" id="GO:0016787">
    <property type="term" value="F:hydrolase activity"/>
    <property type="evidence" value="ECO:0007669"/>
    <property type="project" value="UniProtKB-KW"/>
</dbReference>